<dbReference type="InterPro" id="IPR013783">
    <property type="entry name" value="Ig-like_fold"/>
</dbReference>
<reference evidence="2 3" key="1">
    <citation type="journal article" date="2018" name="Nat. Ecol. Evol.">
        <title>Shark genomes provide insights into elasmobranch evolution and the origin of vertebrates.</title>
        <authorList>
            <person name="Hara Y"/>
            <person name="Yamaguchi K"/>
            <person name="Onimaru K"/>
            <person name="Kadota M"/>
            <person name="Koyanagi M"/>
            <person name="Keeley SD"/>
            <person name="Tatsumi K"/>
            <person name="Tanaka K"/>
            <person name="Motone F"/>
            <person name="Kageyama Y"/>
            <person name="Nozu R"/>
            <person name="Adachi N"/>
            <person name="Nishimura O"/>
            <person name="Nakagawa R"/>
            <person name="Tanegashima C"/>
            <person name="Kiyatake I"/>
            <person name="Matsumoto R"/>
            <person name="Murakumo K"/>
            <person name="Nishida K"/>
            <person name="Terakita A"/>
            <person name="Kuratani S"/>
            <person name="Sato K"/>
            <person name="Hyodo S Kuraku.S."/>
        </authorList>
    </citation>
    <scope>NUCLEOTIDE SEQUENCE [LARGE SCALE GENOMIC DNA]</scope>
</reference>
<sequence>YFSQSVTQSPVTVNKKECQSLNINCVFKGHSAHYFESGHFFRKTRAATEWERISSGGRFVMSTDKAQNLFSLEIRDVRVEDTATYYCKARYRYYTHSDRPRLPVAQKLALEIITETN</sequence>
<dbReference type="SMART" id="SM00406">
    <property type="entry name" value="IGv"/>
    <property type="match status" value="1"/>
</dbReference>
<dbReference type="Gene3D" id="2.60.40.10">
    <property type="entry name" value="Immunoglobulins"/>
    <property type="match status" value="1"/>
</dbReference>
<dbReference type="Proteomes" id="UP000287033">
    <property type="component" value="Unassembled WGS sequence"/>
</dbReference>
<dbReference type="OMA" id="CKARYRY"/>
<dbReference type="SUPFAM" id="SSF48726">
    <property type="entry name" value="Immunoglobulin"/>
    <property type="match status" value="1"/>
</dbReference>
<organism evidence="2 3">
    <name type="scientific">Chiloscyllium punctatum</name>
    <name type="common">Brownbanded bambooshark</name>
    <name type="synonym">Hemiscyllium punctatum</name>
    <dbReference type="NCBI Taxonomy" id="137246"/>
    <lineage>
        <taxon>Eukaryota</taxon>
        <taxon>Metazoa</taxon>
        <taxon>Chordata</taxon>
        <taxon>Craniata</taxon>
        <taxon>Vertebrata</taxon>
        <taxon>Chondrichthyes</taxon>
        <taxon>Elasmobranchii</taxon>
        <taxon>Galeomorphii</taxon>
        <taxon>Galeoidea</taxon>
        <taxon>Orectolobiformes</taxon>
        <taxon>Hemiscylliidae</taxon>
        <taxon>Chiloscyllium</taxon>
    </lineage>
</organism>
<feature type="non-terminal residue" evidence="2">
    <location>
        <position position="1"/>
    </location>
</feature>
<keyword evidence="3" id="KW-1185">Reference proteome</keyword>
<name>A0A401TNF0_CHIPU</name>
<dbReference type="AlphaFoldDB" id="A0A401TNF0"/>
<evidence type="ECO:0000313" key="2">
    <source>
        <dbReference type="EMBL" id="GCC44142.1"/>
    </source>
</evidence>
<dbReference type="CDD" id="cd00099">
    <property type="entry name" value="IgV"/>
    <property type="match status" value="1"/>
</dbReference>
<proteinExistence type="predicted"/>
<evidence type="ECO:0000313" key="3">
    <source>
        <dbReference type="Proteomes" id="UP000287033"/>
    </source>
</evidence>
<dbReference type="Pfam" id="PF07686">
    <property type="entry name" value="V-set"/>
    <property type="match status" value="1"/>
</dbReference>
<dbReference type="OrthoDB" id="9944490at2759"/>
<dbReference type="PROSITE" id="PS50835">
    <property type="entry name" value="IG_LIKE"/>
    <property type="match status" value="1"/>
</dbReference>
<dbReference type="EMBL" id="BEZZ01120436">
    <property type="protein sequence ID" value="GCC44142.1"/>
    <property type="molecule type" value="Genomic_DNA"/>
</dbReference>
<dbReference type="InterPro" id="IPR036179">
    <property type="entry name" value="Ig-like_dom_sf"/>
</dbReference>
<evidence type="ECO:0000259" key="1">
    <source>
        <dbReference type="PROSITE" id="PS50835"/>
    </source>
</evidence>
<comment type="caution">
    <text evidence="2">The sequence shown here is derived from an EMBL/GenBank/DDBJ whole genome shotgun (WGS) entry which is preliminary data.</text>
</comment>
<protein>
    <recommendedName>
        <fullName evidence="1">Ig-like domain-containing protein</fullName>
    </recommendedName>
</protein>
<dbReference type="InterPro" id="IPR007110">
    <property type="entry name" value="Ig-like_dom"/>
</dbReference>
<accession>A0A401TNF0</accession>
<feature type="domain" description="Ig-like" evidence="1">
    <location>
        <begin position="4"/>
        <end position="103"/>
    </location>
</feature>
<gene>
    <name evidence="2" type="ORF">chiPu_0028017</name>
</gene>
<dbReference type="InterPro" id="IPR013106">
    <property type="entry name" value="Ig_V-set"/>
</dbReference>